<dbReference type="PANTHER" id="PTHR24121">
    <property type="entry name" value="NO MECHANORECEPTOR POTENTIAL C, ISOFORM D-RELATED"/>
    <property type="match status" value="1"/>
</dbReference>
<evidence type="ECO:0000256" key="1">
    <source>
        <dbReference type="PROSITE-ProRule" id="PRU00023"/>
    </source>
</evidence>
<organism evidence="2 3">
    <name type="scientific">Pinctada imbricata</name>
    <name type="common">Atlantic pearl-oyster</name>
    <name type="synonym">Pinctada martensii</name>
    <dbReference type="NCBI Taxonomy" id="66713"/>
    <lineage>
        <taxon>Eukaryota</taxon>
        <taxon>Metazoa</taxon>
        <taxon>Spiralia</taxon>
        <taxon>Lophotrochozoa</taxon>
        <taxon>Mollusca</taxon>
        <taxon>Bivalvia</taxon>
        <taxon>Autobranchia</taxon>
        <taxon>Pteriomorphia</taxon>
        <taxon>Pterioida</taxon>
        <taxon>Pterioidea</taxon>
        <taxon>Pteriidae</taxon>
        <taxon>Pinctada</taxon>
    </lineage>
</organism>
<dbReference type="Proteomes" id="UP001186944">
    <property type="component" value="Unassembled WGS sequence"/>
</dbReference>
<dbReference type="InterPro" id="IPR036770">
    <property type="entry name" value="Ankyrin_rpt-contain_sf"/>
</dbReference>
<dbReference type="SUPFAM" id="SSF48403">
    <property type="entry name" value="Ankyrin repeat"/>
    <property type="match status" value="3"/>
</dbReference>
<comment type="caution">
    <text evidence="2">The sequence shown here is derived from an EMBL/GenBank/DDBJ whole genome shotgun (WGS) entry which is preliminary data.</text>
</comment>
<keyword evidence="3" id="KW-1185">Reference proteome</keyword>
<feature type="repeat" description="ANK" evidence="1">
    <location>
        <begin position="333"/>
        <end position="365"/>
    </location>
</feature>
<dbReference type="SMART" id="SM00248">
    <property type="entry name" value="ANK"/>
    <property type="match status" value="13"/>
</dbReference>
<gene>
    <name evidence="2" type="ORF">FSP39_017598</name>
</gene>
<dbReference type="AlphaFoldDB" id="A0AA88Y3V2"/>
<evidence type="ECO:0000313" key="2">
    <source>
        <dbReference type="EMBL" id="KAK3093575.1"/>
    </source>
</evidence>
<dbReference type="InterPro" id="IPR002110">
    <property type="entry name" value="Ankyrin_rpt"/>
</dbReference>
<dbReference type="EMBL" id="VSWD01000009">
    <property type="protein sequence ID" value="KAK3093575.1"/>
    <property type="molecule type" value="Genomic_DNA"/>
</dbReference>
<protein>
    <submittedName>
        <fullName evidence="2">Uncharacterized protein</fullName>
    </submittedName>
</protein>
<dbReference type="PROSITE" id="PS50088">
    <property type="entry name" value="ANK_REPEAT"/>
    <property type="match status" value="2"/>
</dbReference>
<dbReference type="Gene3D" id="1.25.40.20">
    <property type="entry name" value="Ankyrin repeat-containing domain"/>
    <property type="match status" value="6"/>
</dbReference>
<name>A0AA88Y3V2_PINIB</name>
<accession>A0AA88Y3V2</accession>
<dbReference type="PROSITE" id="PS50297">
    <property type="entry name" value="ANK_REP_REGION"/>
    <property type="match status" value="2"/>
</dbReference>
<dbReference type="Pfam" id="PF00023">
    <property type="entry name" value="Ank"/>
    <property type="match status" value="1"/>
</dbReference>
<proteinExistence type="predicted"/>
<keyword evidence="1" id="KW-0040">ANK repeat</keyword>
<dbReference type="PANTHER" id="PTHR24121:SF21">
    <property type="entry name" value="ANKYRIN REPEAT FAMILY PROTEIN"/>
    <property type="match status" value="1"/>
</dbReference>
<feature type="repeat" description="ANK" evidence="1">
    <location>
        <begin position="153"/>
        <end position="186"/>
    </location>
</feature>
<evidence type="ECO:0000313" key="3">
    <source>
        <dbReference type="Proteomes" id="UP001186944"/>
    </source>
</evidence>
<reference evidence="2" key="1">
    <citation type="submission" date="2019-08" db="EMBL/GenBank/DDBJ databases">
        <title>The improved chromosome-level genome for the pearl oyster Pinctada fucata martensii using PacBio sequencing and Hi-C.</title>
        <authorList>
            <person name="Zheng Z."/>
        </authorList>
    </citation>
    <scope>NUCLEOTIDE SEQUENCE</scope>
    <source>
        <strain evidence="2">ZZ-2019</strain>
        <tissue evidence="2">Adductor muscle</tissue>
    </source>
</reference>
<sequence length="946" mass="108069">MNVSLALGILDKEIRRCRRFDSGGSKSSHDTKLSIDTLKTAITFCLNINHYDLFVRILEYMRILSFGIESSVFVNLNVGNVPILMYTRIGLLANLLGRKQITEYLISEAKINTGVADFLGNTMLHYSVVHGWESMTGDLIQKDETLLNCMNKNGETPILMAAKVTYEEDMVLFLMKRDADISIKDNNGYSLAHYAALKSWINVIKAIELKCPAILSERNMDGNSPVIAVFKKMSTYMTTTKTLRRLLRMSNISALIDGDGNNVLHFLIRQPLLQDDIDIIGSILEKESTLLNQSNNKGETPLTYATKYSYPFTSNIPLFTKEFPVDLHISDKQGNTALHYLAFNGMIDLVEYIIQKDVSVIRNTNENAQTPLLFAFTNKHLTASKSTKLIQCFRHHDIDLNTCDKDENGILHYVALWASYQDIASLETVETLLSYNKDLIYARNKFRQVPFVYLVCSRTSVRSDSILTRMNSQLFNLLVSENLYTEDPDETGNTLLHYICRFGVLADEMKVMPHTSRRNIFRMDPISYAACYGTTDESIVAMNLTDEICLSVDHFGRSILHYCSLHFWPNAVRTILEKHKYEENLVDKAGDTPLMLALKYGKIKDGALSTLFDEKACECISTLLRHKERVVVNQDGETMLHLYVAKTQVIREEIIEKAIQIDPDCLSKKNIHGLIPIMVRMKEKNKMNASEQYPFGRYYISNDDKLIPKDLFISDNDGNTVCHYCILHDLVGVVDIVKRGPTNILNEKNRNGESPLVYAAWRGKGMNVIERLLEIADLQCSDLNGNTLLHVCLVNGWVELAEKIVKLDKGLLNYRNRLGQTPPMLALYLGCQTEESLLRMMDFSPKLQYKDYLGNTLLHYCALRCYLPLVKKILAQDENLILLLNDEKQSATMYMMDNALLNWERAKPVLQFMLKFERRFYHKDSKGQNLIQYCSKSVIQTFFSFS</sequence>